<dbReference type="Proteomes" id="UP000007799">
    <property type="component" value="Unassembled WGS sequence"/>
</dbReference>
<dbReference type="eggNOG" id="ENOG502S1IP">
    <property type="taxonomic scope" value="Eukaryota"/>
</dbReference>
<protein>
    <recommendedName>
        <fullName evidence="5">DUF962 domain-containing protein</fullName>
    </recommendedName>
</protein>
<dbReference type="Pfam" id="PF06127">
    <property type="entry name" value="Mpo1-like"/>
    <property type="match status" value="2"/>
</dbReference>
<proteinExistence type="predicted"/>
<gene>
    <name evidence="3" type="ORF">PTSG_11825</name>
</gene>
<dbReference type="InParanoid" id="F2TZM8"/>
<evidence type="ECO:0000256" key="2">
    <source>
        <dbReference type="SAM" id="Phobius"/>
    </source>
</evidence>
<dbReference type="PANTHER" id="PTHR34205">
    <property type="entry name" value="TRANSMEMBRANE PROTEIN"/>
    <property type="match status" value="1"/>
</dbReference>
<reference evidence="3" key="1">
    <citation type="submission" date="2009-08" db="EMBL/GenBank/DDBJ databases">
        <title>Annotation of Salpingoeca rosetta.</title>
        <authorList>
            <consortium name="The Broad Institute Genome Sequencing Platform"/>
            <person name="Russ C."/>
            <person name="Cuomo C."/>
            <person name="Burger G."/>
            <person name="Gray M.W."/>
            <person name="Holland P.W.H."/>
            <person name="King N."/>
            <person name="Lang F.B.F."/>
            <person name="Roger A.J."/>
            <person name="Ruiz-Trillo I."/>
            <person name="Young S.K."/>
            <person name="Zeng Q."/>
            <person name="Gargeya S."/>
            <person name="Alvarado L."/>
            <person name="Berlin A."/>
            <person name="Chapman S.B."/>
            <person name="Chen Z."/>
            <person name="Freedman E."/>
            <person name="Gellesch M."/>
            <person name="Goldberg J."/>
            <person name="Griggs A."/>
            <person name="Gujja S."/>
            <person name="Heilman E."/>
            <person name="Heiman D."/>
            <person name="Howarth C."/>
            <person name="Mehta T."/>
            <person name="Neiman D."/>
            <person name="Pearson M."/>
            <person name="Roberts A."/>
            <person name="Saif S."/>
            <person name="Shea T."/>
            <person name="Shenoy N."/>
            <person name="Sisk P."/>
            <person name="Stolte C."/>
            <person name="Sykes S."/>
            <person name="White J."/>
            <person name="Yandava C."/>
            <person name="Haas B."/>
            <person name="Nusbaum C."/>
            <person name="Birren B."/>
        </authorList>
    </citation>
    <scope>NUCLEOTIDE SEQUENCE [LARGE SCALE GENOMIC DNA]</scope>
    <source>
        <strain evidence="3">ATCC 50818</strain>
    </source>
</reference>
<dbReference type="RefSeq" id="XP_004998008.1">
    <property type="nucleotide sequence ID" value="XM_004997951.1"/>
</dbReference>
<feature type="region of interest" description="Disordered" evidence="1">
    <location>
        <begin position="1"/>
        <end position="34"/>
    </location>
</feature>
<evidence type="ECO:0000313" key="3">
    <source>
        <dbReference type="EMBL" id="EGD79052.1"/>
    </source>
</evidence>
<accession>F2TZM8</accession>
<feature type="transmembrane region" description="Helical" evidence="2">
    <location>
        <begin position="41"/>
        <end position="59"/>
    </location>
</feature>
<keyword evidence="2" id="KW-1133">Transmembrane helix</keyword>
<dbReference type="OMA" id="VVAYACC"/>
<keyword evidence="2" id="KW-0472">Membrane</keyword>
<evidence type="ECO:0000313" key="4">
    <source>
        <dbReference type="Proteomes" id="UP000007799"/>
    </source>
</evidence>
<feature type="transmembrane region" description="Helical" evidence="2">
    <location>
        <begin position="99"/>
        <end position="119"/>
    </location>
</feature>
<evidence type="ECO:0008006" key="5">
    <source>
        <dbReference type="Google" id="ProtNLM"/>
    </source>
</evidence>
<feature type="transmembrane region" description="Helical" evidence="2">
    <location>
        <begin position="166"/>
        <end position="185"/>
    </location>
</feature>
<evidence type="ECO:0000256" key="1">
    <source>
        <dbReference type="SAM" id="MobiDB-lite"/>
    </source>
</evidence>
<keyword evidence="4" id="KW-1185">Reference proteome</keyword>
<dbReference type="GeneID" id="16078604"/>
<dbReference type="AlphaFoldDB" id="F2TZM8"/>
<keyword evidence="2" id="KW-0812">Transmembrane</keyword>
<sequence>MPADKAKASSPQKGKKGGALSHQKQKKNKAAGSKKGTGPGFLSLSFCMALVAAGAYFLYQNPEGLEPWTGMRHPNKPYKTFMDFYPYYQEEHTDKTCRLLHIIGTSIVLTIMAASPSTFVSMALAFVVAYACCGLFAFMPNGAAEAAVMVTVFFSTHYFLKRSIKLALVVMLVGYAFAWVGHFFFEQNKPATFIYPSFSLMSDFFMTFRVITQVEPLDPRA</sequence>
<feature type="transmembrane region" description="Helical" evidence="2">
    <location>
        <begin position="125"/>
        <end position="154"/>
    </location>
</feature>
<name>F2TZM8_SALR5</name>
<dbReference type="EMBL" id="GL832957">
    <property type="protein sequence ID" value="EGD79052.1"/>
    <property type="molecule type" value="Genomic_DNA"/>
</dbReference>
<dbReference type="KEGG" id="sre:PTSG_11825"/>
<dbReference type="PANTHER" id="PTHR34205:SF2">
    <property type="entry name" value="DUF962 DOMAIN-CONTAINING PROTEIN"/>
    <property type="match status" value="1"/>
</dbReference>
<organism evidence="4">
    <name type="scientific">Salpingoeca rosetta (strain ATCC 50818 / BSB-021)</name>
    <dbReference type="NCBI Taxonomy" id="946362"/>
    <lineage>
        <taxon>Eukaryota</taxon>
        <taxon>Choanoflagellata</taxon>
        <taxon>Craspedida</taxon>
        <taxon>Salpingoecidae</taxon>
        <taxon>Salpingoeca</taxon>
    </lineage>
</organism>
<dbReference type="InterPro" id="IPR009305">
    <property type="entry name" value="Mpo1-like"/>
</dbReference>
<dbReference type="OrthoDB" id="5511466at2759"/>